<dbReference type="AlphaFoldDB" id="A0A516KFX3"/>
<feature type="domain" description="Thioredoxin" evidence="3">
    <location>
        <begin position="78"/>
        <end position="218"/>
    </location>
</feature>
<keyword evidence="2" id="KW-1133">Transmembrane helix</keyword>
<sequence length="218" mass="24337">MDSRVTYACTSENHKEVVLFMFKKIIAGTCMLGLVIALGFTIWNANESDVKSSTNTMQDLNSRGEGAGIVSSNAPEALAIGELTPDFSLENLQGDTTTLSQYQGKLVFLNFWATWCDYCKEEMPIMEVVQKKYEEDVHIIALNALNSELNGVDKVKNYIEQGGYTFEVLLDKEGSVVNQYQVVGLPTTFVLDKEGKLIETKMGPMTEEYMTNIIKENL</sequence>
<dbReference type="EMBL" id="CP041666">
    <property type="protein sequence ID" value="QDP40293.1"/>
    <property type="molecule type" value="Genomic_DNA"/>
</dbReference>
<gene>
    <name evidence="4" type="ORF">FN924_08970</name>
</gene>
<reference evidence="4 5" key="1">
    <citation type="submission" date="2019-07" db="EMBL/GenBank/DDBJ databases">
        <authorList>
            <person name="Li J."/>
        </authorList>
    </citation>
    <scope>NUCLEOTIDE SEQUENCE [LARGE SCALE GENOMIC DNA]</scope>
    <source>
        <strain evidence="4 5">TKL69</strain>
    </source>
</reference>
<organism evidence="4 5">
    <name type="scientific">Radiobacillus deserti</name>
    <dbReference type="NCBI Taxonomy" id="2594883"/>
    <lineage>
        <taxon>Bacteria</taxon>
        <taxon>Bacillati</taxon>
        <taxon>Bacillota</taxon>
        <taxon>Bacilli</taxon>
        <taxon>Bacillales</taxon>
        <taxon>Bacillaceae</taxon>
        <taxon>Radiobacillus</taxon>
    </lineage>
</organism>
<keyword evidence="2" id="KW-0812">Transmembrane</keyword>
<evidence type="ECO:0000256" key="1">
    <source>
        <dbReference type="ARBA" id="ARBA00023157"/>
    </source>
</evidence>
<name>A0A516KFX3_9BACI</name>
<dbReference type="Gene3D" id="3.40.30.10">
    <property type="entry name" value="Glutaredoxin"/>
    <property type="match status" value="1"/>
</dbReference>
<keyword evidence="2" id="KW-0472">Membrane</keyword>
<dbReference type="PANTHER" id="PTHR42852">
    <property type="entry name" value="THIOL:DISULFIDE INTERCHANGE PROTEIN DSBE"/>
    <property type="match status" value="1"/>
</dbReference>
<dbReference type="GO" id="GO:0016209">
    <property type="term" value="F:antioxidant activity"/>
    <property type="evidence" value="ECO:0007669"/>
    <property type="project" value="InterPro"/>
</dbReference>
<evidence type="ECO:0000313" key="5">
    <source>
        <dbReference type="Proteomes" id="UP000315215"/>
    </source>
</evidence>
<dbReference type="KEGG" id="aqt:FN924_08970"/>
<dbReference type="PANTHER" id="PTHR42852:SF13">
    <property type="entry name" value="PROTEIN DIPZ"/>
    <property type="match status" value="1"/>
</dbReference>
<dbReference type="GO" id="GO:0016491">
    <property type="term" value="F:oxidoreductase activity"/>
    <property type="evidence" value="ECO:0007669"/>
    <property type="project" value="InterPro"/>
</dbReference>
<proteinExistence type="predicted"/>
<dbReference type="Proteomes" id="UP000315215">
    <property type="component" value="Chromosome"/>
</dbReference>
<dbReference type="InterPro" id="IPR013766">
    <property type="entry name" value="Thioredoxin_domain"/>
</dbReference>
<dbReference type="InterPro" id="IPR036249">
    <property type="entry name" value="Thioredoxin-like_sf"/>
</dbReference>
<evidence type="ECO:0000259" key="3">
    <source>
        <dbReference type="PROSITE" id="PS51352"/>
    </source>
</evidence>
<evidence type="ECO:0000313" key="4">
    <source>
        <dbReference type="EMBL" id="QDP40293.1"/>
    </source>
</evidence>
<dbReference type="Pfam" id="PF00578">
    <property type="entry name" value="AhpC-TSA"/>
    <property type="match status" value="1"/>
</dbReference>
<protein>
    <submittedName>
        <fullName evidence="4">Redoxin domain-containing protein</fullName>
    </submittedName>
</protein>
<dbReference type="SUPFAM" id="SSF52833">
    <property type="entry name" value="Thioredoxin-like"/>
    <property type="match status" value="1"/>
</dbReference>
<evidence type="ECO:0000256" key="2">
    <source>
        <dbReference type="SAM" id="Phobius"/>
    </source>
</evidence>
<dbReference type="CDD" id="cd02966">
    <property type="entry name" value="TlpA_like_family"/>
    <property type="match status" value="1"/>
</dbReference>
<keyword evidence="1" id="KW-1015">Disulfide bond</keyword>
<dbReference type="PROSITE" id="PS51352">
    <property type="entry name" value="THIOREDOXIN_2"/>
    <property type="match status" value="1"/>
</dbReference>
<dbReference type="InterPro" id="IPR000866">
    <property type="entry name" value="AhpC/TSA"/>
</dbReference>
<keyword evidence="5" id="KW-1185">Reference proteome</keyword>
<dbReference type="InterPro" id="IPR050553">
    <property type="entry name" value="Thioredoxin_ResA/DsbE_sf"/>
</dbReference>
<accession>A0A516KFX3</accession>
<feature type="transmembrane region" description="Helical" evidence="2">
    <location>
        <begin position="25"/>
        <end position="43"/>
    </location>
</feature>